<accession>A0A410RV15</accession>
<feature type="domain" description="Carrier" evidence="7">
    <location>
        <begin position="998"/>
        <end position="1073"/>
    </location>
</feature>
<name>A0A410RV15_CORCK</name>
<evidence type="ECO:0000313" key="10">
    <source>
        <dbReference type="Proteomes" id="UP000288758"/>
    </source>
</evidence>
<evidence type="ECO:0000256" key="4">
    <source>
        <dbReference type="ARBA" id="ARBA00022818"/>
    </source>
</evidence>
<dbReference type="Pfam" id="PF13193">
    <property type="entry name" value="AMP-binding_C"/>
    <property type="match status" value="2"/>
</dbReference>
<evidence type="ECO:0000313" key="9">
    <source>
        <dbReference type="EMBL" id="QAT85759.1"/>
    </source>
</evidence>
<dbReference type="InterPro" id="IPR001242">
    <property type="entry name" value="Condensation_dom"/>
</dbReference>
<dbReference type="GO" id="GO:0072330">
    <property type="term" value="P:monocarboxylic acid biosynthetic process"/>
    <property type="evidence" value="ECO:0007669"/>
    <property type="project" value="UniProtKB-ARBA"/>
</dbReference>
<feature type="domain" description="Carrier" evidence="7">
    <location>
        <begin position="2045"/>
        <end position="2120"/>
    </location>
</feature>
<evidence type="ECO:0000259" key="7">
    <source>
        <dbReference type="PROSITE" id="PS50075"/>
    </source>
</evidence>
<dbReference type="InterPro" id="IPR023213">
    <property type="entry name" value="CAT-like_dom_sf"/>
</dbReference>
<dbReference type="Pfam" id="PF00501">
    <property type="entry name" value="AMP-binding"/>
    <property type="match status" value="2"/>
</dbReference>
<dbReference type="PROSITE" id="PS51149">
    <property type="entry name" value="GLY_RADICAL_2"/>
    <property type="match status" value="1"/>
</dbReference>
<feature type="region of interest" description="Disordered" evidence="6">
    <location>
        <begin position="24"/>
        <end position="43"/>
    </location>
</feature>
<dbReference type="SUPFAM" id="SSF56801">
    <property type="entry name" value="Acetyl-CoA synthetase-like"/>
    <property type="match status" value="2"/>
</dbReference>
<dbReference type="GO" id="GO:0044550">
    <property type="term" value="P:secondary metabolite biosynthetic process"/>
    <property type="evidence" value="ECO:0007669"/>
    <property type="project" value="TreeGrafter"/>
</dbReference>
<dbReference type="Gene3D" id="1.10.1200.10">
    <property type="entry name" value="ACP-like"/>
    <property type="match status" value="2"/>
</dbReference>
<keyword evidence="9" id="KW-0436">Ligase</keyword>
<dbReference type="NCBIfam" id="TIGR01733">
    <property type="entry name" value="AA-adenyl-dom"/>
    <property type="match status" value="2"/>
</dbReference>
<dbReference type="GO" id="GO:0016874">
    <property type="term" value="F:ligase activity"/>
    <property type="evidence" value="ECO:0007669"/>
    <property type="project" value="UniProtKB-KW"/>
</dbReference>
<dbReference type="Pfam" id="PF00550">
    <property type="entry name" value="PP-binding"/>
    <property type="match status" value="2"/>
</dbReference>
<evidence type="ECO:0000256" key="6">
    <source>
        <dbReference type="SAM" id="MobiDB-lite"/>
    </source>
</evidence>
<dbReference type="GO" id="GO:0005829">
    <property type="term" value="C:cytosol"/>
    <property type="evidence" value="ECO:0007669"/>
    <property type="project" value="TreeGrafter"/>
</dbReference>
<dbReference type="InterPro" id="IPR025110">
    <property type="entry name" value="AMP-bd_C"/>
</dbReference>
<keyword evidence="2" id="KW-0596">Phosphopantetheine</keyword>
<dbReference type="SUPFAM" id="SSF52777">
    <property type="entry name" value="CoA-dependent acyltransferases"/>
    <property type="match status" value="6"/>
</dbReference>
<dbReference type="PROSITE" id="PS00455">
    <property type="entry name" value="AMP_BINDING"/>
    <property type="match status" value="2"/>
</dbReference>
<organism evidence="9 10">
    <name type="scientific">Corallococcus coralloides</name>
    <name type="common">Myxococcus coralloides</name>
    <dbReference type="NCBI Taxonomy" id="184914"/>
    <lineage>
        <taxon>Bacteria</taxon>
        <taxon>Pseudomonadati</taxon>
        <taxon>Myxococcota</taxon>
        <taxon>Myxococcia</taxon>
        <taxon>Myxococcales</taxon>
        <taxon>Cystobacterineae</taxon>
        <taxon>Myxococcaceae</taxon>
        <taxon>Corallococcus</taxon>
    </lineage>
</organism>
<dbReference type="InterPro" id="IPR000873">
    <property type="entry name" value="AMP-dep_synth/lig_dom"/>
</dbReference>
<dbReference type="FunFam" id="3.30.559.10:FF:000012">
    <property type="entry name" value="Non-ribosomal peptide synthetase"/>
    <property type="match status" value="2"/>
</dbReference>
<feature type="domain" description="Glycine radical" evidence="8">
    <location>
        <begin position="1"/>
        <end position="28"/>
    </location>
</feature>
<dbReference type="FunFam" id="3.40.50.12780:FF:000012">
    <property type="entry name" value="Non-ribosomal peptide synthetase"/>
    <property type="match status" value="2"/>
</dbReference>
<dbReference type="EMBL" id="CP034669">
    <property type="protein sequence ID" value="QAT85759.1"/>
    <property type="molecule type" value="Genomic_DNA"/>
</dbReference>
<dbReference type="InterPro" id="IPR020845">
    <property type="entry name" value="AMP-binding_CS"/>
</dbReference>
<proteinExistence type="predicted"/>
<dbReference type="InterPro" id="IPR045851">
    <property type="entry name" value="AMP-bd_C_sf"/>
</dbReference>
<evidence type="ECO:0000256" key="3">
    <source>
        <dbReference type="ARBA" id="ARBA00022553"/>
    </source>
</evidence>
<dbReference type="CDD" id="cd05930">
    <property type="entry name" value="A_NRPS"/>
    <property type="match status" value="2"/>
</dbReference>
<dbReference type="InterPro" id="IPR020806">
    <property type="entry name" value="PKS_PP-bd"/>
</dbReference>
<dbReference type="SMART" id="SM00823">
    <property type="entry name" value="PKS_PP"/>
    <property type="match status" value="2"/>
</dbReference>
<sequence>MSGLVQRFGNLSPEKREELMRRLKQEAAGAPAPDAIPLRDKSTPPPLSFAQQRLWFIEQLQPGLALYNLPIVLRATGPLNVEAFQRALQALVDRHEVLRTTFTQERGQPVQRIAPAMELPVSAVDLRALSGDERDAEALRLAKAEMLRPFDLERGPLLRATWVRLDANDHVLVLVMHHIVFDIWSMGVLVREVLALYDAFSHGRPAALPPAKIQYADWAVWQRGSSQQAVLEKQLAYWRERLTGLEMLELPTDHPRTGSGVRGGALPFRMQQGPWEALKALARKEGLTPFMVLLAALEVVLAHESGHHDVAVGTPVAGRNRREVEGLIGFFVNTVVMRTDLSGNPTLREMLARVRKTCVEAYAQQDIPLEQIVAALQPGREAGQTPFYRVSFNFQNAPLSEVHIPGLVLRPLVMESGLAKLDLSLQLTEGAEGLTGLWEYSTDLYEERTVRRWMEGFERVVRALVEKPEQRVGDVEWMGAEERRRVVEEWNRTQKAYGPKDECGHEVFEAVVDARPEAEAVRTEAGGASYAEVDAKANQLAHHLKGLGVGPEVRVGLLVERGVEWVVGMLAVLKAGGAFVPVDVTLPAMRVGELLEESGVALVLTNSTLADELPTGNAVLVLLDDDSSRIARQPKTRPAKRVGPESLAYVLFTSGSTGKPKGVMVRHGGLANMAHAVAEAHGVKPEDRVLQYASPGFDASVAEVFSTLAAGASLCLASREALMPGGALEATVKQLGATVVTLTPSVLGQVQDGGLEGIRTLISAGEAVPPALVRKWSEGRRMLNGYGPTEVTVCASVATSLTPERVTVGKPLGNVRLYVLDEGQRPVGVGVVGELYVGGAGLARGYLGQPALTAERFIPDGFSGEAGSRLYRTGDLVRWSEDGEVEYVGRRDGQVKVRGMRLEVGEVEGVLGTHPGVKQAAVVAKKDATGTKLWAYVVGDVETAALREWLRERVPEHMVPTAYGTLEALPLTSSGKVDRAKLPALTAEATPRAHVFTAPRTPVEQLIADQWAELLKVERVGLTDNFFDLGGHSLIGTQVVSRLRELFGVELPLQQIFDAPTVELLAARVEAIRARSEGASAMPPVSSVSRAGELPLSFAQQRLWFLDRLEPGSPLYNVPAAVRLSGVLDAGVLERCFAEILRRHEVLRTTFPVSRQTPVQEIHARGHLPLVVRELTAKDESMRHAEVLRLAEEEARKPFDLSQSPLVRAVLLKLGEMEHVLLLTMHHIVSDAWSTGLLLRELGELYPAYLSGEQPALPELAVQYADYAAWQRGWLNEERLGSELGWWKARLDGAPALLELPADHPRPAVQSHRGTHRVQRIPLELQEGVRRLARSEGVTPFMVLLAAFNALLSHLAGREDIVIGTDVAGRDHREVEGLIGFFINQLVLRTRVERGASFRELLAQVRETTLSAYAHQHVPFEKLVEAINPERSLGHAPLFQVKLLLQNAPVPELRLPGLSLRGVDFETGTAKLDLIVSFTEGAEGLTGLWEYSTDLYEERTVRRWMEGFERVVRALVEKPEQRVGDVEWMGQEERRQVVEAWNRTQKAYGPKGECGHEAFEAVADARPEAEAVRTEAGGVSYAELEVRANQLAHHLKGLGVGPEVRVGLLVERSVEWVVGMVAVLKAGGAFVPVDVTLPAMRVGELLEESGVAVVLTREELADELPTGNAVLAFVGEDARQPKTRPAKRVGPESLAYVLFTSGSTGKPKGVMVRHGGLANMAHAVAEAHGVKPEDRVLQYASPGFDASVAEVFSTLAAGASLCLASREALMPGGALEGTVKQLGATVVTLTPSVLGQVQDGGLEGIRTLISAGEAVPPALVRKWSEGRRMLNGYGPTEVTVCASVATSLTPERVTVGKPLGNVRLYVLDEAQRPVGVGVVGELYVGGAGLARGYLGQPALTAERFLPDGFSGEAGSRLYRTGDLVRWGEDGEVEYVGRRDGQVKVRGMRLEVGEVEGVLGTHPGVKQAAVVAKKEATGTKLWAYVVGDVETAALREWLRERVPEHMVPTAYGTLEALPLTSSGKVDRAKLPALTAEATPRAHAFTAPRTPVEQLIADQWAELLKVERVGLTDNFFDLGGHSLIATQVVTRLGALFGRELALADLFERPTVLALAELLQTAGATEGVKPLPPVVRTPPTDTLPLSFSQEVYWSPEQGGAGSAHNASPVVLGLGGMLDVAALKRGVEEIVRRHESLRTTFPTVDGKPRQHILPPGPVTFEVEALDALPEAEREAEAMRRARVQMDRPFDLERGPLLRCHLYRIGAEQHVLLVNMHHVVTDFVSFSVFAGELAVLYAAFREGRESPLPELPIQYQDFTRWQHAWLNDGALERLRTYWSGKLAGPPEDVRLPLDFPRPARESLRGASLDLVLPPELVARLKQLCRAEGVTLFMVLLSAFQVLLSRRAGQEDIRVGFAHAQRPRPELEPLIGMFAGYLVIRTRMEQGLAPREALARVRTAYLEAFAHQGLPHAELVRVLPGLCRIGFTFSDREGNGPQVPGLAVRPLMRSRGWTLYDLKLGVSDTPGGLIATLEYKVDLFRPDTIAELLHEWRQVLQSFCAAFPPSNARNQP</sequence>
<dbReference type="FunFam" id="3.40.50.980:FF:000001">
    <property type="entry name" value="Non-ribosomal peptide synthetase"/>
    <property type="match status" value="2"/>
</dbReference>
<keyword evidence="3" id="KW-0597">Phosphoprotein</keyword>
<dbReference type="Pfam" id="PF00668">
    <property type="entry name" value="Condensation"/>
    <property type="match status" value="3"/>
</dbReference>
<protein>
    <submittedName>
        <fullName evidence="9">Long-chain-fatty-acid--CoA ligase</fullName>
    </submittedName>
</protein>
<dbReference type="InterPro" id="IPR010071">
    <property type="entry name" value="AA_adenyl_dom"/>
</dbReference>
<dbReference type="FunFam" id="2.30.38.10:FF:000001">
    <property type="entry name" value="Non-ribosomal peptide synthetase PvdI"/>
    <property type="match status" value="2"/>
</dbReference>
<dbReference type="PANTHER" id="PTHR45527:SF1">
    <property type="entry name" value="FATTY ACID SYNTHASE"/>
    <property type="match status" value="1"/>
</dbReference>
<dbReference type="PANTHER" id="PTHR45527">
    <property type="entry name" value="NONRIBOSOMAL PEPTIDE SYNTHETASE"/>
    <property type="match status" value="1"/>
</dbReference>
<dbReference type="Gene3D" id="3.40.50.980">
    <property type="match status" value="4"/>
</dbReference>
<dbReference type="CDD" id="cd19531">
    <property type="entry name" value="LCL_NRPS-like"/>
    <property type="match status" value="3"/>
</dbReference>
<dbReference type="SUPFAM" id="SSF47336">
    <property type="entry name" value="ACP-like"/>
    <property type="match status" value="2"/>
</dbReference>
<evidence type="ECO:0000256" key="2">
    <source>
        <dbReference type="ARBA" id="ARBA00022450"/>
    </source>
</evidence>
<keyword evidence="4 5" id="KW-0556">Organic radical</keyword>
<gene>
    <name evidence="9" type="primary">tycC6</name>
    <name evidence="9" type="ORF">EJ065_4201</name>
</gene>
<dbReference type="Gene3D" id="3.30.559.10">
    <property type="entry name" value="Chloramphenicol acetyltransferase-like domain"/>
    <property type="match status" value="3"/>
</dbReference>
<reference evidence="9 10" key="1">
    <citation type="submission" date="2018-12" db="EMBL/GenBank/DDBJ databases">
        <title>Complete Genome Sequence of the Corallopyronin A producing Myxobacterium Corallococcus coralloides B035.</title>
        <authorList>
            <person name="Bouhired S.M."/>
            <person name="Rupp O."/>
            <person name="Blom J."/>
            <person name="Schaeberle T.F."/>
            <person name="Kehraus S."/>
            <person name="Schiefer A."/>
            <person name="Pfarr K."/>
            <person name="Goesmann A."/>
            <person name="Hoerauf A."/>
            <person name="Koenig G.M."/>
        </authorList>
    </citation>
    <scope>NUCLEOTIDE SEQUENCE [LARGE SCALE GENOMIC DNA]</scope>
    <source>
        <strain evidence="9 10">B035</strain>
    </source>
</reference>
<dbReference type="PROSITE" id="PS00012">
    <property type="entry name" value="PHOSPHOPANTETHEINE"/>
    <property type="match status" value="2"/>
</dbReference>
<dbReference type="InterPro" id="IPR036736">
    <property type="entry name" value="ACP-like_sf"/>
</dbReference>
<dbReference type="InterPro" id="IPR009081">
    <property type="entry name" value="PP-bd_ACP"/>
</dbReference>
<dbReference type="Gene3D" id="2.30.38.10">
    <property type="entry name" value="Luciferase, Domain 3"/>
    <property type="match status" value="2"/>
</dbReference>
<dbReference type="Proteomes" id="UP000288758">
    <property type="component" value="Chromosome"/>
</dbReference>
<dbReference type="PROSITE" id="PS50075">
    <property type="entry name" value="CARRIER"/>
    <property type="match status" value="2"/>
</dbReference>
<dbReference type="InterPro" id="IPR006162">
    <property type="entry name" value="Ppantetheine_attach_site"/>
</dbReference>
<evidence type="ECO:0000259" key="8">
    <source>
        <dbReference type="PROSITE" id="PS51149"/>
    </source>
</evidence>
<evidence type="ECO:0000256" key="1">
    <source>
        <dbReference type="ARBA" id="ARBA00001957"/>
    </source>
</evidence>
<evidence type="ECO:0000256" key="5">
    <source>
        <dbReference type="PROSITE-ProRule" id="PRU00493"/>
    </source>
</evidence>
<dbReference type="InterPro" id="IPR001150">
    <property type="entry name" value="Gly_radical"/>
</dbReference>
<feature type="modified residue" description="Glycine radical" evidence="5">
    <location>
        <position position="3"/>
    </location>
</feature>
<dbReference type="FunFam" id="1.10.1200.10:FF:000016">
    <property type="entry name" value="Non-ribosomal peptide synthase"/>
    <property type="match status" value="2"/>
</dbReference>
<dbReference type="GO" id="GO:0043041">
    <property type="term" value="P:amino acid activation for nonribosomal peptide biosynthetic process"/>
    <property type="evidence" value="ECO:0007669"/>
    <property type="project" value="TreeGrafter"/>
</dbReference>
<dbReference type="GO" id="GO:0031177">
    <property type="term" value="F:phosphopantetheine binding"/>
    <property type="evidence" value="ECO:0007669"/>
    <property type="project" value="InterPro"/>
</dbReference>
<dbReference type="Gene3D" id="3.30.559.30">
    <property type="entry name" value="Nonribosomal peptide synthetase, condensation domain"/>
    <property type="match status" value="3"/>
</dbReference>
<comment type="cofactor">
    <cofactor evidence="1">
        <name>pantetheine 4'-phosphate</name>
        <dbReference type="ChEBI" id="CHEBI:47942"/>
    </cofactor>
</comment>
<dbReference type="Gene3D" id="3.30.300.30">
    <property type="match status" value="2"/>
</dbReference>
<dbReference type="RefSeq" id="WP_128797478.1">
    <property type="nucleotide sequence ID" value="NZ_CP034669.1"/>
</dbReference>